<sequence length="240" mass="27531">MDPVRIHAYKTRGMKKHKSHQLLNDFILYSLTTLACTSFCSSPFWYPPFCATFNVFFFFSLPKITSFFFTSKALFIAGNLIVIFLLGESKFFASKPNAYNDVCHDEYECKPLDQLKVLCPSQENKGEQIIKDTPNDHQEMQVMILESKTCEENTHEVFFELYNNDEETCEPDVDQMAESSGDHEEDSSCLEGEVLKVVKEDKHGGDGDAGLPEEELNKLVDDFIARINRQRMLEAEFCRG</sequence>
<feature type="transmembrane region" description="Helical" evidence="1">
    <location>
        <begin position="66"/>
        <end position="86"/>
    </location>
</feature>
<feature type="transmembrane region" description="Helical" evidence="1">
    <location>
        <begin position="22"/>
        <end position="46"/>
    </location>
</feature>
<keyword evidence="3" id="KW-1185">Reference proteome</keyword>
<reference evidence="2 3" key="1">
    <citation type="submission" date="2024-04" db="EMBL/GenBank/DDBJ databases">
        <title>The reference genome of an endangered Asteraceae, Deinandra increscens subsp. villosa, native to the Central Coast of California.</title>
        <authorList>
            <person name="Guilliams M."/>
            <person name="Hasenstab-Lehman K."/>
            <person name="Meyer R."/>
            <person name="Mcevoy S."/>
        </authorList>
    </citation>
    <scope>NUCLEOTIDE SEQUENCE [LARGE SCALE GENOMIC DNA]</scope>
    <source>
        <tissue evidence="2">Leaf</tissue>
    </source>
</reference>
<gene>
    <name evidence="2" type="ORF">SSX86_000318</name>
</gene>
<dbReference type="PANTHER" id="PTHR35762:SF10">
    <property type="entry name" value="DUF4408 DOMAIN-CONTAINING PROTEIN"/>
    <property type="match status" value="1"/>
</dbReference>
<accession>A0AAP0DSX5</accession>
<keyword evidence="1" id="KW-1133">Transmembrane helix</keyword>
<dbReference type="Proteomes" id="UP001408789">
    <property type="component" value="Unassembled WGS sequence"/>
</dbReference>
<proteinExistence type="predicted"/>
<name>A0AAP0DSX5_9ASTR</name>
<keyword evidence="1" id="KW-0472">Membrane</keyword>
<protein>
    <recommendedName>
        <fullName evidence="4">DUF4408 domain-containing protein</fullName>
    </recommendedName>
</protein>
<evidence type="ECO:0000313" key="2">
    <source>
        <dbReference type="EMBL" id="KAK9080560.1"/>
    </source>
</evidence>
<dbReference type="AlphaFoldDB" id="A0AAP0DSX5"/>
<evidence type="ECO:0000313" key="3">
    <source>
        <dbReference type="Proteomes" id="UP001408789"/>
    </source>
</evidence>
<dbReference type="EMBL" id="JBCNJP010000002">
    <property type="protein sequence ID" value="KAK9080560.1"/>
    <property type="molecule type" value="Genomic_DNA"/>
</dbReference>
<comment type="caution">
    <text evidence="2">The sequence shown here is derived from an EMBL/GenBank/DDBJ whole genome shotgun (WGS) entry which is preliminary data.</text>
</comment>
<organism evidence="2 3">
    <name type="scientific">Deinandra increscens subsp. villosa</name>
    <dbReference type="NCBI Taxonomy" id="3103831"/>
    <lineage>
        <taxon>Eukaryota</taxon>
        <taxon>Viridiplantae</taxon>
        <taxon>Streptophyta</taxon>
        <taxon>Embryophyta</taxon>
        <taxon>Tracheophyta</taxon>
        <taxon>Spermatophyta</taxon>
        <taxon>Magnoliopsida</taxon>
        <taxon>eudicotyledons</taxon>
        <taxon>Gunneridae</taxon>
        <taxon>Pentapetalae</taxon>
        <taxon>asterids</taxon>
        <taxon>campanulids</taxon>
        <taxon>Asterales</taxon>
        <taxon>Asteraceae</taxon>
        <taxon>Asteroideae</taxon>
        <taxon>Heliantheae alliance</taxon>
        <taxon>Madieae</taxon>
        <taxon>Madiinae</taxon>
        <taxon>Deinandra</taxon>
    </lineage>
</organism>
<evidence type="ECO:0008006" key="4">
    <source>
        <dbReference type="Google" id="ProtNLM"/>
    </source>
</evidence>
<keyword evidence="1" id="KW-0812">Transmembrane</keyword>
<evidence type="ECO:0000256" key="1">
    <source>
        <dbReference type="SAM" id="Phobius"/>
    </source>
</evidence>
<dbReference type="PANTHER" id="PTHR35762">
    <property type="entry name" value="TRANSMEMBRANE PROTEIN"/>
    <property type="match status" value="1"/>
</dbReference>